<dbReference type="AlphaFoldDB" id="A0A375IRW2"/>
<reference evidence="1 2" key="1">
    <citation type="submission" date="2018-01" db="EMBL/GenBank/DDBJ databases">
        <authorList>
            <person name="Gaut B.S."/>
            <person name="Morton B.R."/>
            <person name="Clegg M.T."/>
            <person name="Duvall M.R."/>
        </authorList>
    </citation>
    <scope>NUCLEOTIDE SEQUENCE [LARGE SCALE GENOMIC DNA]</scope>
    <source>
        <strain evidence="1">Cupriavidus taiwanensis LMG 19425</strain>
        <plasmid evidence="2">Plasmid iii</plasmid>
    </source>
</reference>
<protein>
    <submittedName>
        <fullName evidence="1">Uncharacterized protein</fullName>
    </submittedName>
</protein>
<accession>A0A375IRW2</accession>
<keyword evidence="1" id="KW-0614">Plasmid</keyword>
<gene>
    <name evidence="1" type="ORF">CT19425_P30203</name>
</gene>
<geneLocation type="plasmid" evidence="1">
    <name>III</name>
</geneLocation>
<organism evidence="1 2">
    <name type="scientific">Cupriavidus taiwanensis</name>
    <dbReference type="NCBI Taxonomy" id="164546"/>
    <lineage>
        <taxon>Bacteria</taxon>
        <taxon>Pseudomonadati</taxon>
        <taxon>Pseudomonadota</taxon>
        <taxon>Betaproteobacteria</taxon>
        <taxon>Burkholderiales</taxon>
        <taxon>Burkholderiaceae</taxon>
        <taxon>Cupriavidus</taxon>
    </lineage>
</organism>
<evidence type="ECO:0000313" key="2">
    <source>
        <dbReference type="Proteomes" id="UP000255505"/>
    </source>
</evidence>
<dbReference type="EMBL" id="LT991978">
    <property type="protein sequence ID" value="SPK77354.1"/>
    <property type="molecule type" value="Genomic_DNA"/>
</dbReference>
<sequence>MLFRWLEQPWFCPAAGAGEHEHDRGIDNTVKGIERRVYSYRDEKYLFLKIRAAFPGIPR</sequence>
<name>A0A375IRW2_9BURK</name>
<proteinExistence type="predicted"/>
<evidence type="ECO:0000313" key="1">
    <source>
        <dbReference type="EMBL" id="SPK77354.1"/>
    </source>
</evidence>
<dbReference type="Proteomes" id="UP000255505">
    <property type="component" value="Plasmid III"/>
</dbReference>